<name>A0A443JEC5_9RHOB</name>
<reference evidence="6 7" key="1">
    <citation type="submission" date="2019-01" db="EMBL/GenBank/DDBJ databases">
        <title>Sinorhodobacter populi sp. nov. isolated from the symptomatic bark tissue of Populus euramericana canker.</title>
        <authorList>
            <person name="Xu G."/>
        </authorList>
    </citation>
    <scope>NUCLEOTIDE SEQUENCE [LARGE SCALE GENOMIC DNA]</scope>
    <source>
        <strain evidence="6 7">SK2B-1</strain>
    </source>
</reference>
<comment type="caution">
    <text evidence="6">The sequence shown here is derived from an EMBL/GenBank/DDBJ whole genome shotgun (WGS) entry which is preliminary data.</text>
</comment>
<dbReference type="PANTHER" id="PTHR30349:SF41">
    <property type="entry name" value="INTEGRASE_RECOMBINASE PROTEIN MJ0367-RELATED"/>
    <property type="match status" value="1"/>
</dbReference>
<evidence type="ECO:0000256" key="3">
    <source>
        <dbReference type="ARBA" id="ARBA00023125"/>
    </source>
</evidence>
<gene>
    <name evidence="6" type="ORF">D2T30_15845</name>
</gene>
<dbReference type="EMBL" id="SAUZ01000018">
    <property type="protein sequence ID" value="RWR18830.1"/>
    <property type="molecule type" value="Genomic_DNA"/>
</dbReference>
<organism evidence="6 7">
    <name type="scientific">Paenirhodobacter populi</name>
    <dbReference type="NCBI Taxonomy" id="2306993"/>
    <lineage>
        <taxon>Bacteria</taxon>
        <taxon>Pseudomonadati</taxon>
        <taxon>Pseudomonadota</taxon>
        <taxon>Alphaproteobacteria</taxon>
        <taxon>Rhodobacterales</taxon>
        <taxon>Rhodobacter group</taxon>
        <taxon>Paenirhodobacter</taxon>
    </lineage>
</organism>
<evidence type="ECO:0000256" key="4">
    <source>
        <dbReference type="ARBA" id="ARBA00023172"/>
    </source>
</evidence>
<dbReference type="Gene3D" id="1.10.443.10">
    <property type="entry name" value="Intergrase catalytic core"/>
    <property type="match status" value="1"/>
</dbReference>
<evidence type="ECO:0000313" key="6">
    <source>
        <dbReference type="EMBL" id="RWR18830.1"/>
    </source>
</evidence>
<dbReference type="PANTHER" id="PTHR30349">
    <property type="entry name" value="PHAGE INTEGRASE-RELATED"/>
    <property type="match status" value="1"/>
</dbReference>
<feature type="domain" description="Tyr recombinase" evidence="5">
    <location>
        <begin position="172"/>
        <end position="352"/>
    </location>
</feature>
<dbReference type="GO" id="GO:0003677">
    <property type="term" value="F:DNA binding"/>
    <property type="evidence" value="ECO:0007669"/>
    <property type="project" value="UniProtKB-KW"/>
</dbReference>
<keyword evidence="4" id="KW-0233">DNA recombination</keyword>
<dbReference type="Pfam" id="PF00589">
    <property type="entry name" value="Phage_integrase"/>
    <property type="match status" value="1"/>
</dbReference>
<dbReference type="InterPro" id="IPR050090">
    <property type="entry name" value="Tyrosine_recombinase_XerCD"/>
</dbReference>
<evidence type="ECO:0000259" key="5">
    <source>
        <dbReference type="PROSITE" id="PS51898"/>
    </source>
</evidence>
<dbReference type="PROSITE" id="PS51898">
    <property type="entry name" value="TYR_RECOMBINASE"/>
    <property type="match status" value="1"/>
</dbReference>
<dbReference type="InterPro" id="IPR002104">
    <property type="entry name" value="Integrase_catalytic"/>
</dbReference>
<comment type="similarity">
    <text evidence="1">Belongs to the 'phage' integrase family.</text>
</comment>
<dbReference type="GO" id="GO:0015074">
    <property type="term" value="P:DNA integration"/>
    <property type="evidence" value="ECO:0007669"/>
    <property type="project" value="UniProtKB-KW"/>
</dbReference>
<dbReference type="InterPro" id="IPR011010">
    <property type="entry name" value="DNA_brk_join_enz"/>
</dbReference>
<evidence type="ECO:0000256" key="2">
    <source>
        <dbReference type="ARBA" id="ARBA00022908"/>
    </source>
</evidence>
<dbReference type="SUPFAM" id="SSF56349">
    <property type="entry name" value="DNA breaking-rejoining enzymes"/>
    <property type="match status" value="1"/>
</dbReference>
<evidence type="ECO:0000256" key="1">
    <source>
        <dbReference type="ARBA" id="ARBA00008857"/>
    </source>
</evidence>
<dbReference type="GO" id="GO:0006310">
    <property type="term" value="P:DNA recombination"/>
    <property type="evidence" value="ECO:0007669"/>
    <property type="project" value="UniProtKB-KW"/>
</dbReference>
<proteinExistence type="inferred from homology"/>
<reference evidence="6 7" key="2">
    <citation type="submission" date="2019-01" db="EMBL/GenBank/DDBJ databases">
        <authorList>
            <person name="Li Y."/>
        </authorList>
    </citation>
    <scope>NUCLEOTIDE SEQUENCE [LARGE SCALE GENOMIC DNA]</scope>
    <source>
        <strain evidence="6 7">SK2B-1</strain>
    </source>
</reference>
<protein>
    <submittedName>
        <fullName evidence="6">Site-specific integrase</fullName>
    </submittedName>
</protein>
<accession>A0A443JEC5</accession>
<sequence length="360" mass="39649">MRIDYPGLLREPMPSGAVRWRVRVEGDKRQRVTLTVAPDHPQFREYYYAARKGIQLPAPEETKASSIRGSVGWLVELYAAAMDGMVKDGAMAEATQHQRGVFLDWLRAEVGEYKALMPQCELVKLRDKKTATPGAADNFIKAVRAMYSWGCDRGHVSANPATGIAKLNRDGKGATAWTVADLKQYREKHPPGTMAHLALTLFMFTACRISDVVLLGRGNEIQRKGVTWLDFQPVKKGAKRVRIPMLPPLFAATRASTIVGKTYLLTAHGRPFASSTAFDNRFRSWVISAGFVDDDGKATRSSHGIRKAAGELLALEGASQYQIMAVHGHASPKTSQIYTDGVDRDELAAVAMSLLSGMDW</sequence>
<keyword evidence="3" id="KW-0238">DNA-binding</keyword>
<dbReference type="InterPro" id="IPR013762">
    <property type="entry name" value="Integrase-like_cat_sf"/>
</dbReference>
<evidence type="ECO:0000313" key="7">
    <source>
        <dbReference type="Proteomes" id="UP000284476"/>
    </source>
</evidence>
<dbReference type="AlphaFoldDB" id="A0A443JEC5"/>
<dbReference type="Proteomes" id="UP000284476">
    <property type="component" value="Unassembled WGS sequence"/>
</dbReference>
<keyword evidence="2" id="KW-0229">DNA integration</keyword>